<protein>
    <submittedName>
        <fullName evidence="2">Uncharacterized protein</fullName>
    </submittedName>
</protein>
<keyword evidence="1" id="KW-0812">Transmembrane</keyword>
<dbReference type="STRING" id="252246.SAMN05421799_10226"/>
<keyword evidence="1" id="KW-1133">Transmembrane helix</keyword>
<sequence>MLSILAFLPRVFRYFGMFQMFFGFVRPFWPMISRVWRRPVMAAA</sequence>
<gene>
    <name evidence="2" type="ORF">SAMN05421799_10226</name>
</gene>
<evidence type="ECO:0000313" key="2">
    <source>
        <dbReference type="EMBL" id="SIS62357.1"/>
    </source>
</evidence>
<organism evidence="2 3">
    <name type="scientific">Alicyclobacillus vulcanalis</name>
    <dbReference type="NCBI Taxonomy" id="252246"/>
    <lineage>
        <taxon>Bacteria</taxon>
        <taxon>Bacillati</taxon>
        <taxon>Bacillota</taxon>
        <taxon>Bacilli</taxon>
        <taxon>Bacillales</taxon>
        <taxon>Alicyclobacillaceae</taxon>
        <taxon>Alicyclobacillus</taxon>
    </lineage>
</organism>
<feature type="transmembrane region" description="Helical" evidence="1">
    <location>
        <begin position="12"/>
        <end position="29"/>
    </location>
</feature>
<dbReference type="Proteomes" id="UP000186156">
    <property type="component" value="Unassembled WGS sequence"/>
</dbReference>
<keyword evidence="1" id="KW-0472">Membrane</keyword>
<name>A0A1N7KLB4_9BACL</name>
<evidence type="ECO:0000256" key="1">
    <source>
        <dbReference type="SAM" id="Phobius"/>
    </source>
</evidence>
<dbReference type="RefSeq" id="WP_268757248.1">
    <property type="nucleotide sequence ID" value="NZ_FTOO01000002.1"/>
</dbReference>
<dbReference type="EMBL" id="FTOO01000002">
    <property type="protein sequence ID" value="SIS62357.1"/>
    <property type="molecule type" value="Genomic_DNA"/>
</dbReference>
<evidence type="ECO:0000313" key="3">
    <source>
        <dbReference type="Proteomes" id="UP000186156"/>
    </source>
</evidence>
<reference evidence="3" key="1">
    <citation type="submission" date="2017-01" db="EMBL/GenBank/DDBJ databases">
        <authorList>
            <person name="Varghese N."/>
            <person name="Submissions S."/>
        </authorList>
    </citation>
    <scope>NUCLEOTIDE SEQUENCE [LARGE SCALE GENOMIC DNA]</scope>
    <source>
        <strain evidence="3">DSM 16176</strain>
    </source>
</reference>
<dbReference type="AlphaFoldDB" id="A0A1N7KLB4"/>
<accession>A0A1N7KLB4</accession>
<proteinExistence type="predicted"/>
<keyword evidence="3" id="KW-1185">Reference proteome</keyword>